<dbReference type="InterPro" id="IPR051531">
    <property type="entry name" value="N-acetyltransferase"/>
</dbReference>
<feature type="domain" description="N-acetyltransferase" evidence="4">
    <location>
        <begin position="35"/>
        <end position="186"/>
    </location>
</feature>
<keyword evidence="2" id="KW-0012">Acyltransferase</keyword>
<evidence type="ECO:0000256" key="2">
    <source>
        <dbReference type="ARBA" id="ARBA00023315"/>
    </source>
</evidence>
<dbReference type="Gene3D" id="3.40.630.30">
    <property type="match status" value="1"/>
</dbReference>
<dbReference type="GO" id="GO:0005840">
    <property type="term" value="C:ribosome"/>
    <property type="evidence" value="ECO:0007669"/>
    <property type="project" value="UniProtKB-KW"/>
</dbReference>
<dbReference type="SUPFAM" id="SSF55729">
    <property type="entry name" value="Acyl-CoA N-acyltransferases (Nat)"/>
    <property type="match status" value="1"/>
</dbReference>
<dbReference type="EMBL" id="BSPV01000004">
    <property type="protein sequence ID" value="GLT14487.1"/>
    <property type="molecule type" value="Genomic_DNA"/>
</dbReference>
<sequence length="197" mass="22787">MKMDFSTFELLIGDSFELENTNVRLIGSGDEKMMADFYNQNHQHLAPWDPVRGSEFYTIEGWKNRIKRLNDFHQMNTVFSFIIVDKQETKVLGTISFTNVSGFPIHACNLGYSLAATAQGKGIMTQALQVCIQWIFKHQNLHRIMAAYMPENRRSEKLLDNLGFEFEGIAKDYLLINGQWETHRLMSLINSAWRTEA</sequence>
<proteinExistence type="inferred from homology"/>
<dbReference type="InterPro" id="IPR000182">
    <property type="entry name" value="GNAT_dom"/>
</dbReference>
<evidence type="ECO:0000313" key="5">
    <source>
        <dbReference type="EMBL" id="GLT14487.1"/>
    </source>
</evidence>
<protein>
    <submittedName>
        <fullName evidence="5">Ribosomal protein S5 alanine N-acetyltransferase</fullName>
    </submittedName>
</protein>
<dbReference type="PROSITE" id="PS51186">
    <property type="entry name" value="GNAT"/>
    <property type="match status" value="1"/>
</dbReference>
<name>A0ABQ6EPL4_9VIBR</name>
<organism evidence="5 6">
    <name type="scientific">Vibrio algivorus</name>
    <dbReference type="NCBI Taxonomy" id="1667024"/>
    <lineage>
        <taxon>Bacteria</taxon>
        <taxon>Pseudomonadati</taxon>
        <taxon>Pseudomonadota</taxon>
        <taxon>Gammaproteobacteria</taxon>
        <taxon>Vibrionales</taxon>
        <taxon>Vibrionaceae</taxon>
        <taxon>Vibrio</taxon>
    </lineage>
</organism>
<evidence type="ECO:0000313" key="6">
    <source>
        <dbReference type="Proteomes" id="UP001157156"/>
    </source>
</evidence>
<dbReference type="Pfam" id="PF13302">
    <property type="entry name" value="Acetyltransf_3"/>
    <property type="match status" value="1"/>
</dbReference>
<dbReference type="Proteomes" id="UP001157156">
    <property type="component" value="Unassembled WGS sequence"/>
</dbReference>
<evidence type="ECO:0000259" key="4">
    <source>
        <dbReference type="PROSITE" id="PS51186"/>
    </source>
</evidence>
<dbReference type="NCBIfam" id="NF008072">
    <property type="entry name" value="PRK10809.1"/>
    <property type="match status" value="1"/>
</dbReference>
<gene>
    <name evidence="5" type="primary">rimJ</name>
    <name evidence="5" type="ORF">GCM10007931_14620</name>
</gene>
<keyword evidence="6" id="KW-1185">Reference proteome</keyword>
<dbReference type="PANTHER" id="PTHR43792:SF8">
    <property type="entry name" value="[RIBOSOMAL PROTEIN US5]-ALANINE N-ACETYLTRANSFERASE"/>
    <property type="match status" value="1"/>
</dbReference>
<evidence type="ECO:0000256" key="1">
    <source>
        <dbReference type="ARBA" id="ARBA00022679"/>
    </source>
</evidence>
<keyword evidence="5" id="KW-0689">Ribosomal protein</keyword>
<accession>A0ABQ6EPL4</accession>
<dbReference type="RefSeq" id="WP_284186063.1">
    <property type="nucleotide sequence ID" value="NZ_BSPV01000004.1"/>
</dbReference>
<dbReference type="PANTHER" id="PTHR43792">
    <property type="entry name" value="GNAT FAMILY, PUTATIVE (AFU_ORTHOLOGUE AFUA_3G00765)-RELATED-RELATED"/>
    <property type="match status" value="1"/>
</dbReference>
<evidence type="ECO:0000256" key="3">
    <source>
        <dbReference type="ARBA" id="ARBA00038502"/>
    </source>
</evidence>
<reference evidence="6" key="1">
    <citation type="journal article" date="2019" name="Int. J. Syst. Evol. Microbiol.">
        <title>The Global Catalogue of Microorganisms (GCM) 10K type strain sequencing project: providing services to taxonomists for standard genome sequencing and annotation.</title>
        <authorList>
            <consortium name="The Broad Institute Genomics Platform"/>
            <consortium name="The Broad Institute Genome Sequencing Center for Infectious Disease"/>
            <person name="Wu L."/>
            <person name="Ma J."/>
        </authorList>
    </citation>
    <scope>NUCLEOTIDE SEQUENCE [LARGE SCALE GENOMIC DNA]</scope>
    <source>
        <strain evidence="6">NBRC 111146</strain>
    </source>
</reference>
<keyword evidence="1" id="KW-0808">Transferase</keyword>
<comment type="similarity">
    <text evidence="3">Belongs to the acetyltransferase family. RimJ subfamily.</text>
</comment>
<keyword evidence="5" id="KW-0687">Ribonucleoprotein</keyword>
<dbReference type="InterPro" id="IPR016181">
    <property type="entry name" value="Acyl_CoA_acyltransferase"/>
</dbReference>
<comment type="caution">
    <text evidence="5">The sequence shown here is derived from an EMBL/GenBank/DDBJ whole genome shotgun (WGS) entry which is preliminary data.</text>
</comment>